<keyword evidence="4" id="KW-0964">Secreted</keyword>
<accession>A0A266Q5A0</accession>
<dbReference type="Pfam" id="PF00700">
    <property type="entry name" value="Flagellin_C"/>
    <property type="match status" value="1"/>
</dbReference>
<evidence type="ECO:0000256" key="1">
    <source>
        <dbReference type="ARBA" id="ARBA00004365"/>
    </source>
</evidence>
<keyword evidence="8" id="KW-0966">Cell projection</keyword>
<evidence type="ECO:0000259" key="7">
    <source>
        <dbReference type="Pfam" id="PF00700"/>
    </source>
</evidence>
<dbReference type="GO" id="GO:0005198">
    <property type="term" value="F:structural molecule activity"/>
    <property type="evidence" value="ECO:0007669"/>
    <property type="project" value="InterPro"/>
</dbReference>
<comment type="similarity">
    <text evidence="3">Belongs to the bacterial flagellin family.</text>
</comment>
<keyword evidence="9" id="KW-1185">Reference proteome</keyword>
<reference evidence="9" key="1">
    <citation type="submission" date="2017-05" db="EMBL/GenBank/DDBJ databases">
        <authorList>
            <person name="Barney B.M."/>
        </authorList>
    </citation>
    <scope>NUCLEOTIDE SEQUENCE [LARGE SCALE GENOMIC DNA]</scope>
    <source>
        <strain evidence="9">PSBB022</strain>
    </source>
</reference>
<dbReference type="AlphaFoldDB" id="A0A266Q5A0"/>
<evidence type="ECO:0000313" key="9">
    <source>
        <dbReference type="Proteomes" id="UP000216101"/>
    </source>
</evidence>
<dbReference type="SUPFAM" id="SSF64518">
    <property type="entry name" value="Phase 1 flagellin"/>
    <property type="match status" value="1"/>
</dbReference>
<feature type="domain" description="Flagellin C-terminal" evidence="7">
    <location>
        <begin position="443"/>
        <end position="525"/>
    </location>
</feature>
<keyword evidence="8" id="KW-0969">Cilium</keyword>
<sequence length="525" mass="55278">MRISTSQIYNIASLGMGKAQSALAKTEEQMASGKRVLSPADDPVAAANILKLNQELARTEQYKKNIDIADNALDLEDSTLKSVVELMQKMNELAIKAGNTAVLTAADYKSIAAEVDTRINELMSLQNTRNSSGQYIFAGYQGNTPPFVYNGGGNYEYMGDEGQLLLQASASVSVPVSDSGKKVFVDIPSGHNTVNTSSNPGNRALPASIISVGQVIDQEAFDKFYPEDMVISFNANSAIIPNGPNYTITERTTGKVIVANASYTSGQEILVNGVSLNISGAPVAPAAASLPFTFDAAAAPIDFSANPTTLRISVGGKTEILEFNSLPVVNNAADFAAMLNAAPNAAKLANLGVTASATGFATANGMNISLQGGNAALQSAMGLATTTGITSTNGQPGDSFFVKSTDKQGLLTTLSRFSEAMKSVKDTPESKAVLSEMVAKTITNLSHALTSIVSTQGEVGARQNTLESSRNLNLDVKLFVNAELKSLQDLDYADASIRLSMEKLVLSASQQSFAQISQLSLFNYL</sequence>
<dbReference type="Proteomes" id="UP000216101">
    <property type="component" value="Unassembled WGS sequence"/>
</dbReference>
<protein>
    <submittedName>
        <fullName evidence="8">Flagellar hook-associated protein 3</fullName>
    </submittedName>
</protein>
<dbReference type="GO" id="GO:0071973">
    <property type="term" value="P:bacterial-type flagellum-dependent cell motility"/>
    <property type="evidence" value="ECO:0007669"/>
    <property type="project" value="InterPro"/>
</dbReference>
<dbReference type="PANTHER" id="PTHR42792:SF1">
    <property type="entry name" value="FLAGELLAR HOOK-ASSOCIATED PROTEIN 3"/>
    <property type="match status" value="1"/>
</dbReference>
<dbReference type="NCBIfam" id="TIGR02550">
    <property type="entry name" value="flagell_flgL"/>
    <property type="match status" value="1"/>
</dbReference>
<name>A0A266Q5A0_9GAMM</name>
<evidence type="ECO:0000256" key="4">
    <source>
        <dbReference type="ARBA" id="ARBA00022525"/>
    </source>
</evidence>
<comment type="subcellular location">
    <subcellularLocation>
        <location evidence="1">Bacterial flagellum</location>
    </subcellularLocation>
    <subcellularLocation>
        <location evidence="2">Secreted</location>
    </subcellularLocation>
</comment>
<dbReference type="EMBL" id="NHNI01000002">
    <property type="protein sequence ID" value="OZY85058.1"/>
    <property type="molecule type" value="Genomic_DNA"/>
</dbReference>
<dbReference type="GO" id="GO:0009424">
    <property type="term" value="C:bacterial-type flagellum hook"/>
    <property type="evidence" value="ECO:0007669"/>
    <property type="project" value="InterPro"/>
</dbReference>
<dbReference type="InterPro" id="IPR013384">
    <property type="entry name" value="Flagell_FlgL"/>
</dbReference>
<dbReference type="PANTHER" id="PTHR42792">
    <property type="entry name" value="FLAGELLIN"/>
    <property type="match status" value="1"/>
</dbReference>
<evidence type="ECO:0000256" key="5">
    <source>
        <dbReference type="ARBA" id="ARBA00023143"/>
    </source>
</evidence>
<keyword evidence="8" id="KW-0282">Flagellum</keyword>
<proteinExistence type="inferred from homology"/>
<evidence type="ECO:0000256" key="2">
    <source>
        <dbReference type="ARBA" id="ARBA00004613"/>
    </source>
</evidence>
<dbReference type="Pfam" id="PF00669">
    <property type="entry name" value="Flagellin_N"/>
    <property type="match status" value="1"/>
</dbReference>
<feature type="domain" description="Flagellin N-terminal" evidence="6">
    <location>
        <begin position="3"/>
        <end position="141"/>
    </location>
</feature>
<evidence type="ECO:0000256" key="3">
    <source>
        <dbReference type="ARBA" id="ARBA00005709"/>
    </source>
</evidence>
<dbReference type="Gene3D" id="1.20.1330.10">
    <property type="entry name" value="f41 fragment of flagellin, N-terminal domain"/>
    <property type="match status" value="2"/>
</dbReference>
<gene>
    <name evidence="8" type="ORF">CBP51_18105</name>
</gene>
<keyword evidence="5" id="KW-0975">Bacterial flagellum</keyword>
<dbReference type="RefSeq" id="WP_078042799.1">
    <property type="nucleotide sequence ID" value="NZ_NHNI01000002.1"/>
</dbReference>
<organism evidence="8 9">
    <name type="scientific">Cellvibrio mixtus</name>
    <dbReference type="NCBI Taxonomy" id="39650"/>
    <lineage>
        <taxon>Bacteria</taxon>
        <taxon>Pseudomonadati</taxon>
        <taxon>Pseudomonadota</taxon>
        <taxon>Gammaproteobacteria</taxon>
        <taxon>Cellvibrionales</taxon>
        <taxon>Cellvibrionaceae</taxon>
        <taxon>Cellvibrio</taxon>
    </lineage>
</organism>
<dbReference type="InterPro" id="IPR001492">
    <property type="entry name" value="Flagellin"/>
</dbReference>
<dbReference type="InterPro" id="IPR001029">
    <property type="entry name" value="Flagellin_N"/>
</dbReference>
<comment type="caution">
    <text evidence="8">The sequence shown here is derived from an EMBL/GenBank/DDBJ whole genome shotgun (WGS) entry which is preliminary data.</text>
</comment>
<evidence type="ECO:0000259" key="6">
    <source>
        <dbReference type="Pfam" id="PF00669"/>
    </source>
</evidence>
<dbReference type="InterPro" id="IPR046358">
    <property type="entry name" value="Flagellin_C"/>
</dbReference>
<evidence type="ECO:0000313" key="8">
    <source>
        <dbReference type="EMBL" id="OZY85058.1"/>
    </source>
</evidence>
<dbReference type="GO" id="GO:0005576">
    <property type="term" value="C:extracellular region"/>
    <property type="evidence" value="ECO:0007669"/>
    <property type="project" value="UniProtKB-SubCell"/>
</dbReference>